<organism evidence="4 5">
    <name type="scientific">Psilocybe cf. subviscida</name>
    <dbReference type="NCBI Taxonomy" id="2480587"/>
    <lineage>
        <taxon>Eukaryota</taxon>
        <taxon>Fungi</taxon>
        <taxon>Dikarya</taxon>
        <taxon>Basidiomycota</taxon>
        <taxon>Agaricomycotina</taxon>
        <taxon>Agaricomycetes</taxon>
        <taxon>Agaricomycetidae</taxon>
        <taxon>Agaricales</taxon>
        <taxon>Agaricineae</taxon>
        <taxon>Strophariaceae</taxon>
        <taxon>Psilocybe</taxon>
    </lineage>
</organism>
<dbReference type="SUPFAM" id="SSF47336">
    <property type="entry name" value="ACP-like"/>
    <property type="match status" value="1"/>
</dbReference>
<dbReference type="PROSITE" id="PS50075">
    <property type="entry name" value="CARRIER"/>
    <property type="match status" value="1"/>
</dbReference>
<reference evidence="4 5" key="1">
    <citation type="journal article" date="2020" name="ISME J.">
        <title>Uncovering the hidden diversity of litter-decomposition mechanisms in mushroom-forming fungi.</title>
        <authorList>
            <person name="Floudas D."/>
            <person name="Bentzer J."/>
            <person name="Ahren D."/>
            <person name="Johansson T."/>
            <person name="Persson P."/>
            <person name="Tunlid A."/>
        </authorList>
    </citation>
    <scope>NUCLEOTIDE SEQUENCE [LARGE SCALE GENOMIC DNA]</scope>
    <source>
        <strain evidence="4 5">CBS 101986</strain>
    </source>
</reference>
<gene>
    <name evidence="4" type="ORF">D9619_000401</name>
</gene>
<dbReference type="Gene3D" id="1.10.1200.10">
    <property type="entry name" value="ACP-like"/>
    <property type="match status" value="1"/>
</dbReference>
<accession>A0A8H5BDR3</accession>
<dbReference type="EMBL" id="JAACJJ010000028">
    <property type="protein sequence ID" value="KAF5321469.1"/>
    <property type="molecule type" value="Genomic_DNA"/>
</dbReference>
<comment type="caution">
    <text evidence="4">The sequence shown here is derived from an EMBL/GenBank/DDBJ whole genome shotgun (WGS) entry which is preliminary data.</text>
</comment>
<dbReference type="PANTHER" id="PTHR43439">
    <property type="entry name" value="PHENYLACETATE-COENZYME A LIGASE"/>
    <property type="match status" value="1"/>
</dbReference>
<dbReference type="InterPro" id="IPR009081">
    <property type="entry name" value="PP-bd_ACP"/>
</dbReference>
<evidence type="ECO:0000259" key="3">
    <source>
        <dbReference type="PROSITE" id="PS50075"/>
    </source>
</evidence>
<dbReference type="InterPro" id="IPR051414">
    <property type="entry name" value="Adenylate-forming_Reductase"/>
</dbReference>
<dbReference type="SUPFAM" id="SSF53474">
    <property type="entry name" value="alpha/beta-Hydrolases"/>
    <property type="match status" value="1"/>
</dbReference>
<dbReference type="InterPro" id="IPR029058">
    <property type="entry name" value="AB_hydrolase_fold"/>
</dbReference>
<keyword evidence="2" id="KW-0597">Phosphoprotein</keyword>
<name>A0A8H5BDR3_9AGAR</name>
<dbReference type="Proteomes" id="UP000567179">
    <property type="component" value="Unassembled WGS sequence"/>
</dbReference>
<dbReference type="Gene3D" id="3.40.50.1820">
    <property type="entry name" value="alpha/beta hydrolase"/>
    <property type="match status" value="1"/>
</dbReference>
<evidence type="ECO:0000256" key="2">
    <source>
        <dbReference type="ARBA" id="ARBA00022553"/>
    </source>
</evidence>
<feature type="domain" description="Carrier" evidence="3">
    <location>
        <begin position="577"/>
        <end position="659"/>
    </location>
</feature>
<dbReference type="SUPFAM" id="SSF56801">
    <property type="entry name" value="Acetyl-CoA synthetase-like"/>
    <property type="match status" value="1"/>
</dbReference>
<dbReference type="Pfam" id="PF00550">
    <property type="entry name" value="PP-binding"/>
    <property type="match status" value="1"/>
</dbReference>
<evidence type="ECO:0000313" key="5">
    <source>
        <dbReference type="Proteomes" id="UP000567179"/>
    </source>
</evidence>
<dbReference type="Pfam" id="PF23562">
    <property type="entry name" value="AMP-binding_C_3"/>
    <property type="match status" value="1"/>
</dbReference>
<dbReference type="OrthoDB" id="429813at2759"/>
<dbReference type="Pfam" id="PF00501">
    <property type="entry name" value="AMP-binding"/>
    <property type="match status" value="1"/>
</dbReference>
<dbReference type="InterPro" id="IPR000873">
    <property type="entry name" value="AMP-dep_synth/lig_dom"/>
</dbReference>
<sequence>MMSSLKLPDISLSLLEAVAFNETHNANHPLFRYDDADGRVRSINWSEAGKAFDVAASIVQSYVGPEGTPETDTVVGIVANIDSILFYCLLVGIMRAGFIPFPISPRNAPEAVANLLTTTKCSVVVGSDDAAVGALLQSSLKVFEGISSKQALRIVLAPSFEQLFGSETPCIDASKLRKTSTRHQNLGQTSENICVISHSSGTTSLPKPIYLDNMMIHQFGIRERYEPEGTFRCCNLAAHAIPMFHIMGFILIPWSTFLGLTLCVLRPSKPPVMPSPDVVLRGAVTTLASIVYCAPTFLEAWAKDEANIKAMKDFKMILYGGGPVQDDVASSLYAQGVKLRPILGLTETGPLTTFYPKYITDEGPGWHESDPLLDIAYIPEDKVNLKGVYRLALKANSLRKPVSFDTVIDGVPAFDTKDLVTFHPTNRHIWKIVGRAAVGLTTSGVETNPVPIETRLEKSPYISAALMFGRARIQPGIIIFPHKDYIFDISDNHTRRYDEYLNLIWDAITAANASSARHSRIFKEMVLIADPEKPFEYTAKGSIRRQITLSKYQKEIDQLYDIVEAPDSFETMHPRSLEPSTVLDVIRATVQRVLERTVQDDEDVFRLGADSLCALSIRVEITRWLQSMVGKTAIETIPRDLLYVYPTVSALTNYVAGPFIQAMNQMQLDTVKQYSLKFSLEEDIKWQAALQSKETIIEIVPSKGEPPLIVIHAGGGNIDPFLPFMKCTSAVWAIKMGEDVPKQSTESIVEFYYYKIKEKQPIGPYRLASYSGSSVYLVALVRLFERKRESVEQMVMLDHCPGLFFPDFRPDVVKPDDPVWMKDYLEDNIRTIANLMIPAITVRARLLSDVLLVKRNEELIATLNGGEAPAPHIAHFAAMVTVMQDTSLRYLMGDEFMETDSEGNSTWSFKYFRNIMDGIKAPLTIYVASDGSTIAIPKEYPQARKDLGASMFFSHFTIVPIDGDHISFLEDAALHKHMEGSYRRGD</sequence>
<keyword evidence="5" id="KW-1185">Reference proteome</keyword>
<dbReference type="PANTHER" id="PTHR43439:SF2">
    <property type="entry name" value="ENZYME, PUTATIVE (JCVI)-RELATED"/>
    <property type="match status" value="1"/>
</dbReference>
<evidence type="ECO:0000313" key="4">
    <source>
        <dbReference type="EMBL" id="KAF5321469.1"/>
    </source>
</evidence>
<proteinExistence type="predicted"/>
<dbReference type="InterPro" id="IPR036736">
    <property type="entry name" value="ACP-like_sf"/>
</dbReference>
<keyword evidence="1" id="KW-0596">Phosphopantetheine</keyword>
<evidence type="ECO:0000256" key="1">
    <source>
        <dbReference type="ARBA" id="ARBA00022450"/>
    </source>
</evidence>
<dbReference type="AlphaFoldDB" id="A0A8H5BDR3"/>
<dbReference type="InterPro" id="IPR042099">
    <property type="entry name" value="ANL_N_sf"/>
</dbReference>
<dbReference type="PROSITE" id="PS00455">
    <property type="entry name" value="AMP_BINDING"/>
    <property type="match status" value="1"/>
</dbReference>
<dbReference type="Gene3D" id="3.40.50.12780">
    <property type="entry name" value="N-terminal domain of ligase-like"/>
    <property type="match status" value="1"/>
</dbReference>
<protein>
    <recommendedName>
        <fullName evidence="3">Carrier domain-containing protein</fullName>
    </recommendedName>
</protein>
<dbReference type="InterPro" id="IPR020845">
    <property type="entry name" value="AMP-binding_CS"/>
</dbReference>